<evidence type="ECO:0000313" key="2">
    <source>
        <dbReference type="Proteomes" id="UP000783871"/>
    </source>
</evidence>
<evidence type="ECO:0000313" key="1">
    <source>
        <dbReference type="EMBL" id="NJP32045.1"/>
    </source>
</evidence>
<keyword evidence="2" id="KW-1185">Reference proteome</keyword>
<sequence>MHVRPLIDDLLAGFTPPRPYTMEAAADAPRAPGVHVVLEGGTVTTSVGPGTCATGSGST</sequence>
<accession>A0ABX0Z7X7</accession>
<gene>
    <name evidence="1" type="ORF">HCJ94_08655</name>
</gene>
<proteinExistence type="predicted"/>
<dbReference type="EMBL" id="JAATEO010000007">
    <property type="protein sequence ID" value="NJP32045.1"/>
    <property type="molecule type" value="Genomic_DNA"/>
</dbReference>
<dbReference type="RefSeq" id="WP_168000445.1">
    <property type="nucleotide sequence ID" value="NZ_JAATEO010000007.1"/>
</dbReference>
<protein>
    <submittedName>
        <fullName evidence="1">Uncharacterized protein</fullName>
    </submittedName>
</protein>
<dbReference type="Proteomes" id="UP000783871">
    <property type="component" value="Unassembled WGS sequence"/>
</dbReference>
<reference evidence="1 2" key="1">
    <citation type="submission" date="2020-03" db="EMBL/GenBank/DDBJ databases">
        <title>WGS of actinomycetes isolated from Thailand.</title>
        <authorList>
            <person name="Thawai C."/>
        </authorList>
    </citation>
    <scope>NUCLEOTIDE SEQUENCE [LARGE SCALE GENOMIC DNA]</scope>
    <source>
        <strain evidence="1 2">HSS6-12</strain>
    </source>
</reference>
<comment type="caution">
    <text evidence="1">The sequence shown here is derived from an EMBL/GenBank/DDBJ whole genome shotgun (WGS) entry which is preliminary data.</text>
</comment>
<organism evidence="1 2">
    <name type="scientific">Micromonospora thermarum</name>
    <dbReference type="NCBI Taxonomy" id="2720024"/>
    <lineage>
        <taxon>Bacteria</taxon>
        <taxon>Bacillati</taxon>
        <taxon>Actinomycetota</taxon>
        <taxon>Actinomycetes</taxon>
        <taxon>Micromonosporales</taxon>
        <taxon>Micromonosporaceae</taxon>
        <taxon>Micromonospora</taxon>
    </lineage>
</organism>
<name>A0ABX0Z7X7_9ACTN</name>